<name>R2TJZ2_9ENTE</name>
<evidence type="ECO:0000313" key="4">
    <source>
        <dbReference type="Proteomes" id="UP000013781"/>
    </source>
</evidence>
<sequence length="260" mass="27758">MLNVSTDRTGSKQVYLGVPSEMLGNVTSDGQTEVDSNVTLDLDNISFLNTVFTTAQALNGQVLNILSGTLGNLTGVYFNVQDFNEKLEVLENVEHIGNVNIDADSELASSGKYISSDIEDSLGITLAANVRKILIDLKTATTNLKATGSGITSNYVAGLINTTLIPVKAALVNAIDLALPLLDNGGQAVDELVDASISGDTNVVVPVKITTPLASPTLNNLLDSDTTDLKFPGVVIQTDTNLDKLVTFREDYYSHIYYKK</sequence>
<dbReference type="InterPro" id="IPR046762">
    <property type="entry name" value="pAdhesive_17"/>
</dbReference>
<evidence type="ECO:0000313" key="2">
    <source>
        <dbReference type="EMBL" id="EOI00457.1"/>
    </source>
</evidence>
<keyword evidence="5" id="KW-1185">Reference proteome</keyword>
<dbReference type="EMBL" id="AJAS01000014">
    <property type="protein sequence ID" value="EOI00457.1"/>
    <property type="molecule type" value="Genomic_DNA"/>
</dbReference>
<reference evidence="2 4" key="1">
    <citation type="submission" date="2013-02" db="EMBL/GenBank/DDBJ databases">
        <title>The Genome Sequence of Enterococcus moraviensis BAA-383.</title>
        <authorList>
            <consortium name="The Broad Institute Genome Sequencing Platform"/>
            <consortium name="The Broad Institute Genome Sequencing Center for Infectious Disease"/>
            <person name="Earl A.M."/>
            <person name="Gilmore M.S."/>
            <person name="Lebreton F."/>
            <person name="Walker B."/>
            <person name="Young S.K."/>
            <person name="Zeng Q."/>
            <person name="Gargeya S."/>
            <person name="Fitzgerald M."/>
            <person name="Haas B."/>
            <person name="Abouelleil A."/>
            <person name="Alvarado L."/>
            <person name="Arachchi H.M."/>
            <person name="Berlin A.M."/>
            <person name="Chapman S.B."/>
            <person name="Dewar J."/>
            <person name="Goldberg J."/>
            <person name="Griggs A."/>
            <person name="Gujja S."/>
            <person name="Hansen M."/>
            <person name="Howarth C."/>
            <person name="Imamovic A."/>
            <person name="Larimer J."/>
            <person name="McCowan C."/>
            <person name="Murphy C."/>
            <person name="Neiman D."/>
            <person name="Pearson M."/>
            <person name="Priest M."/>
            <person name="Roberts A."/>
            <person name="Saif S."/>
            <person name="Shea T."/>
            <person name="Sisk P."/>
            <person name="Sykes S."/>
            <person name="Wortman J."/>
            <person name="Nusbaum C."/>
            <person name="Birren B."/>
        </authorList>
    </citation>
    <scope>NUCLEOTIDE SEQUENCE [LARGE SCALE GENOMIC DNA]</scope>
    <source>
        <strain evidence="2 4">ATCC BAA-383</strain>
    </source>
</reference>
<reference evidence="3 5" key="2">
    <citation type="submission" date="2013-03" db="EMBL/GenBank/DDBJ databases">
        <title>The Genome Sequence of Enterococcus moraviensis BAA-383 (PacBio/Illumina hybrid assembly).</title>
        <authorList>
            <consortium name="The Broad Institute Genomics Platform"/>
            <consortium name="The Broad Institute Genome Sequencing Center for Infectious Disease"/>
            <person name="Earl A."/>
            <person name="Russ C."/>
            <person name="Gilmore M."/>
            <person name="Surin D."/>
            <person name="Walker B."/>
            <person name="Young S."/>
            <person name="Zeng Q."/>
            <person name="Gargeya S."/>
            <person name="Fitzgerald M."/>
            <person name="Haas B."/>
            <person name="Abouelleil A."/>
            <person name="Allen A.W."/>
            <person name="Alvarado L."/>
            <person name="Arachchi H.M."/>
            <person name="Berlin A.M."/>
            <person name="Chapman S.B."/>
            <person name="Gainer-Dewar J."/>
            <person name="Goldberg J."/>
            <person name="Griggs A."/>
            <person name="Gujja S."/>
            <person name="Hansen M."/>
            <person name="Howarth C."/>
            <person name="Imamovic A."/>
            <person name="Ireland A."/>
            <person name="Larimer J."/>
            <person name="McCowan C."/>
            <person name="Murphy C."/>
            <person name="Pearson M."/>
            <person name="Poon T.W."/>
            <person name="Priest M."/>
            <person name="Roberts A."/>
            <person name="Saif S."/>
            <person name="Shea T."/>
            <person name="Sisk P."/>
            <person name="Sykes S."/>
            <person name="Wortman J."/>
            <person name="Nusbaum C."/>
            <person name="Birren B."/>
        </authorList>
    </citation>
    <scope>NUCLEOTIDE SEQUENCE [LARGE SCALE GENOMIC DNA]</scope>
    <source>
        <strain evidence="3 5">ATCC BAA-383</strain>
    </source>
</reference>
<evidence type="ECO:0000259" key="1">
    <source>
        <dbReference type="Pfam" id="PF20609"/>
    </source>
</evidence>
<dbReference type="PATRIC" id="fig|1158609.3.peg.1522"/>
<organism evidence="2 4">
    <name type="scientific">Enterococcus moraviensis ATCC BAA-383</name>
    <dbReference type="NCBI Taxonomy" id="1158609"/>
    <lineage>
        <taxon>Bacteria</taxon>
        <taxon>Bacillati</taxon>
        <taxon>Bacillota</taxon>
        <taxon>Bacilli</taxon>
        <taxon>Lactobacillales</taxon>
        <taxon>Enterococcaceae</taxon>
        <taxon>Enterococcus</taxon>
    </lineage>
</organism>
<dbReference type="eggNOG" id="COG2931">
    <property type="taxonomic scope" value="Bacteria"/>
</dbReference>
<protein>
    <recommendedName>
        <fullName evidence="1">Putative adhesive domain-containing protein</fullName>
    </recommendedName>
</protein>
<accession>R2TJZ2</accession>
<comment type="caution">
    <text evidence="2">The sequence shown here is derived from an EMBL/GenBank/DDBJ whole genome shotgun (WGS) entry which is preliminary data.</text>
</comment>
<evidence type="ECO:0000313" key="5">
    <source>
        <dbReference type="Proteomes" id="UP000014157"/>
    </source>
</evidence>
<feature type="domain" description="Putative adhesive" evidence="1">
    <location>
        <begin position="4"/>
        <end position="240"/>
    </location>
</feature>
<dbReference type="Proteomes" id="UP000013781">
    <property type="component" value="Unassembled WGS sequence"/>
</dbReference>
<dbReference type="EMBL" id="ASWB01000001">
    <property type="protein sequence ID" value="EOT73314.1"/>
    <property type="molecule type" value="Genomic_DNA"/>
</dbReference>
<dbReference type="Pfam" id="PF20609">
    <property type="entry name" value="pAdhesive_17"/>
    <property type="match status" value="1"/>
</dbReference>
<dbReference type="HOGENOM" id="CLU_1068491_0_0_9"/>
<dbReference type="STRING" id="155617.RV09_GL000268"/>
<evidence type="ECO:0000313" key="3">
    <source>
        <dbReference type="EMBL" id="EOT73314.1"/>
    </source>
</evidence>
<dbReference type="Proteomes" id="UP000014157">
    <property type="component" value="Unassembled WGS sequence"/>
</dbReference>
<dbReference type="AlphaFoldDB" id="R2TJZ2"/>
<proteinExistence type="predicted"/>
<gene>
    <name evidence="3" type="ORF">I586_00307</name>
    <name evidence="2" type="ORF">UAY_01560</name>
</gene>